<dbReference type="UniPathway" id="UPA00219"/>
<dbReference type="InterPro" id="IPR038063">
    <property type="entry name" value="Transpep_catalytic_dom"/>
</dbReference>
<proteinExistence type="inferred from homology"/>
<dbReference type="OrthoDB" id="9795305at2"/>
<organism evidence="12 13">
    <name type="scientific">Palleronia aestuarii</name>
    <dbReference type="NCBI Taxonomy" id="568105"/>
    <lineage>
        <taxon>Bacteria</taxon>
        <taxon>Pseudomonadati</taxon>
        <taxon>Pseudomonadota</taxon>
        <taxon>Alphaproteobacteria</taxon>
        <taxon>Rhodobacterales</taxon>
        <taxon>Roseobacteraceae</taxon>
        <taxon>Palleronia</taxon>
    </lineage>
</organism>
<feature type="signal peptide" evidence="10">
    <location>
        <begin position="1"/>
        <end position="25"/>
    </location>
</feature>
<gene>
    <name evidence="12" type="ORF">LX81_00515</name>
</gene>
<dbReference type="InterPro" id="IPR005490">
    <property type="entry name" value="LD_TPept_cat_dom"/>
</dbReference>
<evidence type="ECO:0000259" key="11">
    <source>
        <dbReference type="PROSITE" id="PS52029"/>
    </source>
</evidence>
<comment type="pathway">
    <text evidence="1 9">Cell wall biogenesis; peptidoglycan biosynthesis.</text>
</comment>
<evidence type="ECO:0000256" key="6">
    <source>
        <dbReference type="ARBA" id="ARBA00022960"/>
    </source>
</evidence>
<dbReference type="GO" id="GO:0005576">
    <property type="term" value="C:extracellular region"/>
    <property type="evidence" value="ECO:0007669"/>
    <property type="project" value="TreeGrafter"/>
</dbReference>
<comment type="caution">
    <text evidence="12">The sequence shown here is derived from an EMBL/GenBank/DDBJ whole genome shotgun (WGS) entry which is preliminary data.</text>
</comment>
<sequence length="188" mass="20603">MDRRNFLMTGLAAFGLTATGASAQAALVPPPTIVPLRAPLPPNQIHVFPDHFRLYHTRPDSTAVRYACRVGRAGLYEPGQFYVGAKKEWPSWRPTPDMVEREPELYAQYEEDGMPGGPGNPLGARALYLFQPGRGDTFLRIHGTNQPGTIGRAVSNGCAGLLNDHIMILYPEVPMDTSVVLYPKMIAA</sequence>
<evidence type="ECO:0000256" key="1">
    <source>
        <dbReference type="ARBA" id="ARBA00004752"/>
    </source>
</evidence>
<reference evidence="12 13" key="1">
    <citation type="submission" date="2018-06" db="EMBL/GenBank/DDBJ databases">
        <title>Genomic Encyclopedia of Archaeal and Bacterial Type Strains, Phase II (KMG-II): from individual species to whole genera.</title>
        <authorList>
            <person name="Goeker M."/>
        </authorList>
    </citation>
    <scope>NUCLEOTIDE SEQUENCE [LARGE SCALE GENOMIC DNA]</scope>
    <source>
        <strain evidence="12 13">DSM 22009</strain>
    </source>
</reference>
<evidence type="ECO:0000256" key="8">
    <source>
        <dbReference type="ARBA" id="ARBA00023316"/>
    </source>
</evidence>
<dbReference type="RefSeq" id="WP_111535721.1">
    <property type="nucleotide sequence ID" value="NZ_QKZL01000002.1"/>
</dbReference>
<dbReference type="PROSITE" id="PS52029">
    <property type="entry name" value="LD_TPASE"/>
    <property type="match status" value="1"/>
</dbReference>
<evidence type="ECO:0000256" key="9">
    <source>
        <dbReference type="PROSITE-ProRule" id="PRU01373"/>
    </source>
</evidence>
<dbReference type="GO" id="GO:0016757">
    <property type="term" value="F:glycosyltransferase activity"/>
    <property type="evidence" value="ECO:0007669"/>
    <property type="project" value="UniProtKB-KW"/>
</dbReference>
<evidence type="ECO:0000256" key="7">
    <source>
        <dbReference type="ARBA" id="ARBA00022984"/>
    </source>
</evidence>
<evidence type="ECO:0000256" key="4">
    <source>
        <dbReference type="ARBA" id="ARBA00022679"/>
    </source>
</evidence>
<feature type="domain" description="L,D-TPase catalytic" evidence="11">
    <location>
        <begin position="43"/>
        <end position="182"/>
    </location>
</feature>
<protein>
    <submittedName>
        <fullName evidence="12">L,D-transpeptidase-like protein</fullName>
    </submittedName>
</protein>
<dbReference type="GO" id="GO:0071972">
    <property type="term" value="F:peptidoglycan L,D-transpeptidase activity"/>
    <property type="evidence" value="ECO:0007669"/>
    <property type="project" value="TreeGrafter"/>
</dbReference>
<dbReference type="GO" id="GO:0018104">
    <property type="term" value="P:peptidoglycan-protein cross-linking"/>
    <property type="evidence" value="ECO:0007669"/>
    <property type="project" value="TreeGrafter"/>
</dbReference>
<feature type="chain" id="PRO_5015975678" evidence="10">
    <location>
        <begin position="26"/>
        <end position="188"/>
    </location>
</feature>
<dbReference type="GO" id="GO:0008360">
    <property type="term" value="P:regulation of cell shape"/>
    <property type="evidence" value="ECO:0007669"/>
    <property type="project" value="UniProtKB-UniRule"/>
</dbReference>
<dbReference type="InterPro" id="IPR050979">
    <property type="entry name" value="LD-transpeptidase"/>
</dbReference>
<comment type="similarity">
    <text evidence="2">Belongs to the YkuD family.</text>
</comment>
<evidence type="ECO:0000256" key="5">
    <source>
        <dbReference type="ARBA" id="ARBA00022801"/>
    </source>
</evidence>
<accession>A0A2W7P5Y8</accession>
<dbReference type="Pfam" id="PF03734">
    <property type="entry name" value="YkuD"/>
    <property type="match status" value="1"/>
</dbReference>
<keyword evidence="8 9" id="KW-0961">Cell wall biogenesis/degradation</keyword>
<keyword evidence="4" id="KW-0808">Transferase</keyword>
<keyword evidence="10" id="KW-0732">Signal</keyword>
<dbReference type="EMBL" id="QKZL01000002">
    <property type="protein sequence ID" value="PZX18822.1"/>
    <property type="molecule type" value="Genomic_DNA"/>
</dbReference>
<dbReference type="PANTHER" id="PTHR30582">
    <property type="entry name" value="L,D-TRANSPEPTIDASE"/>
    <property type="match status" value="1"/>
</dbReference>
<dbReference type="GO" id="GO:0071555">
    <property type="term" value="P:cell wall organization"/>
    <property type="evidence" value="ECO:0007669"/>
    <property type="project" value="UniProtKB-UniRule"/>
</dbReference>
<keyword evidence="13" id="KW-1185">Reference proteome</keyword>
<dbReference type="CDD" id="cd16913">
    <property type="entry name" value="YkuD_like"/>
    <property type="match status" value="1"/>
</dbReference>
<evidence type="ECO:0000313" key="12">
    <source>
        <dbReference type="EMBL" id="PZX18822.1"/>
    </source>
</evidence>
<dbReference type="Gene3D" id="2.40.440.10">
    <property type="entry name" value="L,D-transpeptidase catalytic domain-like"/>
    <property type="match status" value="1"/>
</dbReference>
<keyword evidence="5" id="KW-0378">Hydrolase</keyword>
<keyword evidence="7 9" id="KW-0573">Peptidoglycan synthesis</keyword>
<feature type="active site" description="Nucleophile" evidence="9">
    <location>
        <position position="158"/>
    </location>
</feature>
<evidence type="ECO:0000256" key="3">
    <source>
        <dbReference type="ARBA" id="ARBA00022676"/>
    </source>
</evidence>
<feature type="active site" description="Proton donor/acceptor" evidence="9">
    <location>
        <position position="142"/>
    </location>
</feature>
<dbReference type="AlphaFoldDB" id="A0A2W7P5Y8"/>
<keyword evidence="6 9" id="KW-0133">Cell shape</keyword>
<name>A0A2W7P5Y8_9RHOB</name>
<evidence type="ECO:0000256" key="10">
    <source>
        <dbReference type="SAM" id="SignalP"/>
    </source>
</evidence>
<dbReference type="SUPFAM" id="SSF141523">
    <property type="entry name" value="L,D-transpeptidase catalytic domain-like"/>
    <property type="match status" value="1"/>
</dbReference>
<evidence type="ECO:0000256" key="2">
    <source>
        <dbReference type="ARBA" id="ARBA00005992"/>
    </source>
</evidence>
<dbReference type="PANTHER" id="PTHR30582:SF24">
    <property type="entry name" value="L,D-TRANSPEPTIDASE ERFK_SRFK-RELATED"/>
    <property type="match status" value="1"/>
</dbReference>
<evidence type="ECO:0000313" key="13">
    <source>
        <dbReference type="Proteomes" id="UP000248916"/>
    </source>
</evidence>
<dbReference type="Proteomes" id="UP000248916">
    <property type="component" value="Unassembled WGS sequence"/>
</dbReference>
<keyword evidence="3" id="KW-0328">Glycosyltransferase</keyword>